<dbReference type="Pfam" id="PF13274">
    <property type="entry name" value="SocA_Panacea"/>
    <property type="match status" value="1"/>
</dbReference>
<dbReference type="InterPro" id="IPR025272">
    <property type="entry name" value="SocA_Panacea"/>
</dbReference>
<dbReference type="EMBL" id="JSZA02000178">
    <property type="protein sequence ID" value="KHD07128.1"/>
    <property type="molecule type" value="Genomic_DNA"/>
</dbReference>
<evidence type="ECO:0000259" key="1">
    <source>
        <dbReference type="Pfam" id="PF13274"/>
    </source>
</evidence>
<organism evidence="2 3">
    <name type="scientific">Candidatus Thiomargarita nelsonii</name>
    <dbReference type="NCBI Taxonomy" id="1003181"/>
    <lineage>
        <taxon>Bacteria</taxon>
        <taxon>Pseudomonadati</taxon>
        <taxon>Pseudomonadota</taxon>
        <taxon>Gammaproteobacteria</taxon>
        <taxon>Thiotrichales</taxon>
        <taxon>Thiotrichaceae</taxon>
        <taxon>Thiomargarita</taxon>
    </lineage>
</organism>
<evidence type="ECO:0000313" key="2">
    <source>
        <dbReference type="EMBL" id="KHD07128.1"/>
    </source>
</evidence>
<feature type="domain" description="Antitoxin SocA-like Panacea" evidence="1">
    <location>
        <begin position="23"/>
        <end position="113"/>
    </location>
</feature>
<accession>A0A0A6P8R5</accession>
<gene>
    <name evidence="2" type="ORF">PN36_28020</name>
</gene>
<reference evidence="2 3" key="1">
    <citation type="journal article" date="2016" name="Front. Microbiol.">
        <title>Single-Cell (Meta-)Genomics of a Dimorphic Candidatus Thiomargarita nelsonii Reveals Genomic Plasticity.</title>
        <authorList>
            <person name="Flood B.E."/>
            <person name="Fliss P."/>
            <person name="Jones D.S."/>
            <person name="Dick G.J."/>
            <person name="Jain S."/>
            <person name="Kaster A.K."/>
            <person name="Winkel M."/>
            <person name="Mussmann M."/>
            <person name="Bailey J."/>
        </authorList>
    </citation>
    <scope>NUCLEOTIDE SEQUENCE [LARGE SCALE GENOMIC DNA]</scope>
    <source>
        <strain evidence="2">Hydrate Ridge</strain>
    </source>
</reference>
<sequence>MVSVFDVAAFILHEKGSITAMKLQKLVYYCQAWSLIWDEQPLFEESIEAWTNGPIVRDLYEAHRGKFSLTQSDLCGNRLNETQRETVLAVLHDYGNKSSQWLSDLTHNERPWQEARKGLLPGERGNKVISLASMAEYYEAVYSDGVEIED</sequence>
<proteinExistence type="predicted"/>
<protein>
    <submittedName>
        <fullName evidence="2">Prophage ps3 protein 01</fullName>
    </submittedName>
</protein>
<name>A0A0A6P8R5_9GAMM</name>
<keyword evidence="3" id="KW-1185">Reference proteome</keyword>
<evidence type="ECO:0000313" key="3">
    <source>
        <dbReference type="Proteomes" id="UP000030428"/>
    </source>
</evidence>
<comment type="caution">
    <text evidence="2">The sequence shown here is derived from an EMBL/GenBank/DDBJ whole genome shotgun (WGS) entry which is preliminary data.</text>
</comment>
<dbReference type="AlphaFoldDB" id="A0A0A6P8R5"/>
<dbReference type="Proteomes" id="UP000030428">
    <property type="component" value="Unassembled WGS sequence"/>
</dbReference>